<evidence type="ECO:0000313" key="4">
    <source>
        <dbReference type="Proteomes" id="UP000263377"/>
    </source>
</evidence>
<keyword evidence="2" id="KW-0472">Membrane</keyword>
<dbReference type="Proteomes" id="UP000263377">
    <property type="component" value="Unassembled WGS sequence"/>
</dbReference>
<keyword evidence="4" id="KW-1185">Reference proteome</keyword>
<comment type="caution">
    <text evidence="3">The sequence shown here is derived from an EMBL/GenBank/DDBJ whole genome shotgun (WGS) entry which is preliminary data.</text>
</comment>
<feature type="region of interest" description="Disordered" evidence="1">
    <location>
        <begin position="1"/>
        <end position="27"/>
    </location>
</feature>
<dbReference type="EMBL" id="QVIG01000001">
    <property type="protein sequence ID" value="RGD60040.1"/>
    <property type="molecule type" value="Genomic_DNA"/>
</dbReference>
<evidence type="ECO:0000256" key="1">
    <source>
        <dbReference type="SAM" id="MobiDB-lite"/>
    </source>
</evidence>
<sequence length="203" mass="20837">MSYPPDPNNPYGQPQAAPGYGYPQQAPPPQAAPGYGYPQAAPAYGYAPMAPPSMPGLVTTARVLLFIVGGVQTLLAILYMVIGAVAKDATNATRAASEDNPFTALGDAAAGVLIVVAVLFGLFAALSITLGAKFGKGGNAVRVTTIVYGSLGALIGLLILLGAITGGTAVGLVMALLWLAISIIWITAMCVQDGVNWFNRPRY</sequence>
<reference evidence="3 4" key="1">
    <citation type="submission" date="2018-08" db="EMBL/GenBank/DDBJ databases">
        <title>Diversity &amp; Physiological Properties of Lignin-Decomposing Actinobacteria from Soil.</title>
        <authorList>
            <person name="Roh S.G."/>
            <person name="Kim S.B."/>
        </authorList>
    </citation>
    <scope>NUCLEOTIDE SEQUENCE [LARGE SCALE GENOMIC DNA]</scope>
    <source>
        <strain evidence="3 4">MMS17-GH009</strain>
    </source>
</reference>
<evidence type="ECO:0000313" key="3">
    <source>
        <dbReference type="EMBL" id="RGD60040.1"/>
    </source>
</evidence>
<keyword evidence="2" id="KW-0812">Transmembrane</keyword>
<name>A0A372ZXB6_9ACTN</name>
<proteinExistence type="predicted"/>
<accession>A0A372ZXB6</accession>
<feature type="transmembrane region" description="Helical" evidence="2">
    <location>
        <begin position="170"/>
        <end position="191"/>
    </location>
</feature>
<keyword evidence="2" id="KW-1133">Transmembrane helix</keyword>
<gene>
    <name evidence="3" type="ORF">DR950_21640</name>
</gene>
<protein>
    <submittedName>
        <fullName evidence="3">Uncharacterized protein</fullName>
    </submittedName>
</protein>
<feature type="transmembrane region" description="Helical" evidence="2">
    <location>
        <begin position="102"/>
        <end position="128"/>
    </location>
</feature>
<dbReference type="AlphaFoldDB" id="A0A372ZXB6"/>
<dbReference type="RefSeq" id="WP_049654791.1">
    <property type="nucleotide sequence ID" value="NZ_QVIG01000001.1"/>
</dbReference>
<organism evidence="3 4">
    <name type="scientific">Kitasatospora xanthocidica</name>
    <dbReference type="NCBI Taxonomy" id="83382"/>
    <lineage>
        <taxon>Bacteria</taxon>
        <taxon>Bacillati</taxon>
        <taxon>Actinomycetota</taxon>
        <taxon>Actinomycetes</taxon>
        <taxon>Kitasatosporales</taxon>
        <taxon>Streptomycetaceae</taxon>
        <taxon>Kitasatospora</taxon>
    </lineage>
</organism>
<feature type="transmembrane region" description="Helical" evidence="2">
    <location>
        <begin position="63"/>
        <end position="82"/>
    </location>
</feature>
<feature type="compositionally biased region" description="Low complexity" evidence="1">
    <location>
        <begin position="10"/>
        <end position="24"/>
    </location>
</feature>
<evidence type="ECO:0000256" key="2">
    <source>
        <dbReference type="SAM" id="Phobius"/>
    </source>
</evidence>
<feature type="transmembrane region" description="Helical" evidence="2">
    <location>
        <begin position="140"/>
        <end position="164"/>
    </location>
</feature>